<dbReference type="InterPro" id="IPR049730">
    <property type="entry name" value="SNF2/RAD54-like_C"/>
</dbReference>
<dbReference type="InterPro" id="IPR038718">
    <property type="entry name" value="SNF2-like_sf"/>
</dbReference>
<dbReference type="CDD" id="cd18011">
    <property type="entry name" value="DEXDc_RapA"/>
    <property type="match status" value="1"/>
</dbReference>
<evidence type="ECO:0000256" key="1">
    <source>
        <dbReference type="ARBA" id="ARBA00022741"/>
    </source>
</evidence>
<dbReference type="SMART" id="SM00490">
    <property type="entry name" value="HELICc"/>
    <property type="match status" value="1"/>
</dbReference>
<dbReference type="InterPro" id="IPR000330">
    <property type="entry name" value="SNF2_N"/>
</dbReference>
<keyword evidence="4" id="KW-0067">ATP-binding</keyword>
<keyword evidence="1" id="KW-0547">Nucleotide-binding</keyword>
<dbReference type="Pfam" id="PF00176">
    <property type="entry name" value="SNF2-rel_dom"/>
    <property type="match status" value="1"/>
</dbReference>
<dbReference type="GO" id="GO:0016787">
    <property type="term" value="F:hydrolase activity"/>
    <property type="evidence" value="ECO:0007669"/>
    <property type="project" value="UniProtKB-KW"/>
</dbReference>
<dbReference type="KEGG" id="mym:A176_005116"/>
<dbReference type="InterPro" id="IPR057342">
    <property type="entry name" value="DEXDc_RapA"/>
</dbReference>
<dbReference type="SUPFAM" id="SSF52540">
    <property type="entry name" value="P-loop containing nucleoside triphosphate hydrolases"/>
    <property type="match status" value="1"/>
</dbReference>
<dbReference type="InterPro" id="IPR001650">
    <property type="entry name" value="Helicase_C-like"/>
</dbReference>
<dbReference type="PROSITE" id="PS51194">
    <property type="entry name" value="HELICASE_CTER"/>
    <property type="match status" value="1"/>
</dbReference>
<dbReference type="EMBL" id="CP012109">
    <property type="protein sequence ID" value="AKQ68204.1"/>
    <property type="molecule type" value="Genomic_DNA"/>
</dbReference>
<feature type="domain" description="Helicase ATP-binding" evidence="5">
    <location>
        <begin position="111"/>
        <end position="284"/>
    </location>
</feature>
<dbReference type="InterPro" id="IPR027417">
    <property type="entry name" value="P-loop_NTPase"/>
</dbReference>
<evidence type="ECO:0000256" key="4">
    <source>
        <dbReference type="ARBA" id="ARBA00022840"/>
    </source>
</evidence>
<dbReference type="PANTHER" id="PTHR45766:SF6">
    <property type="entry name" value="SWI_SNF-RELATED MATRIX-ASSOCIATED ACTIN-DEPENDENT REGULATOR OF CHROMATIN SUBFAMILY A-LIKE PROTEIN 1"/>
    <property type="match status" value="1"/>
</dbReference>
<proteinExistence type="predicted"/>
<keyword evidence="2" id="KW-0378">Hydrolase</keyword>
<dbReference type="Gene3D" id="3.40.50.10810">
    <property type="entry name" value="Tandem AAA-ATPase domain"/>
    <property type="match status" value="1"/>
</dbReference>
<dbReference type="OrthoDB" id="18878at2"/>
<dbReference type="PATRIC" id="fig|1297742.4.peg.5180"/>
<keyword evidence="3 7" id="KW-0347">Helicase</keyword>
<evidence type="ECO:0000256" key="2">
    <source>
        <dbReference type="ARBA" id="ARBA00022801"/>
    </source>
</evidence>
<dbReference type="GO" id="GO:0005524">
    <property type="term" value="F:ATP binding"/>
    <property type="evidence" value="ECO:0007669"/>
    <property type="project" value="UniProtKB-KW"/>
</dbReference>
<dbReference type="RefSeq" id="WP_002634541.1">
    <property type="nucleotide sequence ID" value="NZ_CP012109.1"/>
</dbReference>
<dbReference type="InterPro" id="IPR014001">
    <property type="entry name" value="Helicase_ATP-bd"/>
</dbReference>
<evidence type="ECO:0000313" key="7">
    <source>
        <dbReference type="EMBL" id="AKQ68204.1"/>
    </source>
</evidence>
<accession>A0A0H4WZH0</accession>
<dbReference type="AlphaFoldDB" id="A0A0H4WZH0"/>
<dbReference type="Proteomes" id="UP000009026">
    <property type="component" value="Chromosome"/>
</dbReference>
<dbReference type="PANTHER" id="PTHR45766">
    <property type="entry name" value="DNA ANNEALING HELICASE AND ENDONUCLEASE ZRANB3 FAMILY MEMBER"/>
    <property type="match status" value="1"/>
</dbReference>
<organism evidence="7 8">
    <name type="scientific">Pseudomyxococcus hansupus</name>
    <dbReference type="NCBI Taxonomy" id="1297742"/>
    <lineage>
        <taxon>Bacteria</taxon>
        <taxon>Pseudomonadati</taxon>
        <taxon>Myxococcota</taxon>
        <taxon>Myxococcia</taxon>
        <taxon>Myxococcales</taxon>
        <taxon>Cystobacterineae</taxon>
        <taxon>Myxococcaceae</taxon>
        <taxon>Pseudomyxococcus</taxon>
    </lineage>
</organism>
<evidence type="ECO:0000259" key="6">
    <source>
        <dbReference type="PROSITE" id="PS51194"/>
    </source>
</evidence>
<sequence length="936" mass="103692">MTDVAFSPGTLVTARGREWMVLAGSTADTLRVRPISGSEEDQTLIYLPLEPQGVREARFPLPDQRHLGGHDAALLLRDALLLSMRRGAGPFRSFGQISVEPRAYQLVPLLMALKLEPVRLLIADDVGVGKTIEAALILREMLDRGDIERSVVLCPPHLVEQWVTELEGHFNLQAVAVTASSAKRLERAIPPGVSLFQVHPHTVVSLDYIKSQERRANFLHHCPDFVIVDEAHACVGNGQGHHQRYNLLRGLADDADRHLVLLTATPHSGDDTAFYRLLGLLDRSFEGLQAATENKKERERLRERLGSHFVQRRRVDIAEWQESGLFPKRETRELTYKFTGEWEAFFNAVLDYCAEIVAGDENNAAAQRLNFWGTLALLRCAASSPMAAVLALRTRAGEELSPDERGELLDRLFDGDADSLVEDDVEPPAATDDPALTALAAQAEKLAGQAGDPKLKVVSDHVVELLNDKDHAYHPVIFCRYITTAHYLGKHLKRRLPDATVEVITGELPAEEREARVAKLGDVEGHRVLVATDCLSEGINLQDHFDAVIHYDLSWNPTRHEQREGRVDRFGQTSPTVRATLMYGSNNPVDGAVLEVILRKAERIRKELGVPVPIPDEGHSLTQALLKGVLLRRKDAQTPMPTKQLALFEEGWATAEEKAKANRTIFAQRRLRPEDVLPEWNKSLAAIGGRDAVKRFTDRALTRFGAGLEDMRHGFKAPTASLPEEVRERLDAEGLTGTLRIDFRYPAPPPCRAVQRSHPLVAVLAETLLERSLNSVADPNSPSVLGRVGCWVSDAVTKRTTLALLRLRHQLVIRRGRRDSTLLVEEATGLAWAGQSGQLLRGSEVMALLNAPPLADVPPHVREREAAKALALLGERANELEAFAKERANALLDDHLRVRAAAYHDEKAETRARSAQVEALPRPDVIGVFVLLPKVG</sequence>
<gene>
    <name evidence="7" type="ORF">A176_005116</name>
</gene>
<protein>
    <submittedName>
        <fullName evidence="7">Superfamily II DNA/RNA helicase, SNF2 family</fullName>
    </submittedName>
</protein>
<evidence type="ECO:0000259" key="5">
    <source>
        <dbReference type="PROSITE" id="PS51192"/>
    </source>
</evidence>
<dbReference type="Gene3D" id="3.40.50.300">
    <property type="entry name" value="P-loop containing nucleotide triphosphate hydrolases"/>
    <property type="match status" value="1"/>
</dbReference>
<dbReference type="PROSITE" id="PS51192">
    <property type="entry name" value="HELICASE_ATP_BIND_1"/>
    <property type="match status" value="1"/>
</dbReference>
<evidence type="ECO:0000313" key="8">
    <source>
        <dbReference type="Proteomes" id="UP000009026"/>
    </source>
</evidence>
<reference evidence="7 8" key="1">
    <citation type="journal article" date="2016" name="PLoS ONE">
        <title>Complete Genome Sequence and Comparative Genomics of a Novel Myxobacterium Myxococcus hansupus.</title>
        <authorList>
            <person name="Sharma G."/>
            <person name="Narwani T."/>
            <person name="Subramanian S."/>
        </authorList>
    </citation>
    <scope>NUCLEOTIDE SEQUENCE [LARGE SCALE GENOMIC DNA]</scope>
    <source>
        <strain evidence="8">mixupus</strain>
    </source>
</reference>
<evidence type="ECO:0000256" key="3">
    <source>
        <dbReference type="ARBA" id="ARBA00022806"/>
    </source>
</evidence>
<dbReference type="Pfam" id="PF00271">
    <property type="entry name" value="Helicase_C"/>
    <property type="match status" value="1"/>
</dbReference>
<keyword evidence="8" id="KW-1185">Reference proteome</keyword>
<feature type="domain" description="Helicase C-terminal" evidence="6">
    <location>
        <begin position="457"/>
        <end position="620"/>
    </location>
</feature>
<dbReference type="CDD" id="cd18793">
    <property type="entry name" value="SF2_C_SNF"/>
    <property type="match status" value="1"/>
</dbReference>
<name>A0A0H4WZH0_9BACT</name>
<dbReference type="SMART" id="SM00487">
    <property type="entry name" value="DEXDc"/>
    <property type="match status" value="1"/>
</dbReference>
<dbReference type="eggNOG" id="COG0553">
    <property type="taxonomic scope" value="Bacteria"/>
</dbReference>
<dbReference type="STRING" id="1297742.A176_005116"/>
<dbReference type="GO" id="GO:0004386">
    <property type="term" value="F:helicase activity"/>
    <property type="evidence" value="ECO:0007669"/>
    <property type="project" value="UniProtKB-KW"/>
</dbReference>